<accession>A0AAV3RT47</accession>
<organism evidence="2 3">
    <name type="scientific">Lithospermum erythrorhizon</name>
    <name type="common">Purple gromwell</name>
    <name type="synonym">Lithospermum officinale var. erythrorhizon</name>
    <dbReference type="NCBI Taxonomy" id="34254"/>
    <lineage>
        <taxon>Eukaryota</taxon>
        <taxon>Viridiplantae</taxon>
        <taxon>Streptophyta</taxon>
        <taxon>Embryophyta</taxon>
        <taxon>Tracheophyta</taxon>
        <taxon>Spermatophyta</taxon>
        <taxon>Magnoliopsida</taxon>
        <taxon>eudicotyledons</taxon>
        <taxon>Gunneridae</taxon>
        <taxon>Pentapetalae</taxon>
        <taxon>asterids</taxon>
        <taxon>lamiids</taxon>
        <taxon>Boraginales</taxon>
        <taxon>Boraginaceae</taxon>
        <taxon>Boraginoideae</taxon>
        <taxon>Lithospermeae</taxon>
        <taxon>Lithospermum</taxon>
    </lineage>
</organism>
<name>A0AAV3RT47_LITER</name>
<feature type="region of interest" description="Disordered" evidence="1">
    <location>
        <begin position="111"/>
        <end position="194"/>
    </location>
</feature>
<dbReference type="Proteomes" id="UP001454036">
    <property type="component" value="Unassembled WGS sequence"/>
</dbReference>
<evidence type="ECO:0000313" key="3">
    <source>
        <dbReference type="Proteomes" id="UP001454036"/>
    </source>
</evidence>
<feature type="compositionally biased region" description="Basic and acidic residues" evidence="1">
    <location>
        <begin position="145"/>
        <end position="168"/>
    </location>
</feature>
<dbReference type="EMBL" id="BAABME010011746">
    <property type="protein sequence ID" value="GAA0184238.1"/>
    <property type="molecule type" value="Genomic_DNA"/>
</dbReference>
<protein>
    <submittedName>
        <fullName evidence="2">Uncharacterized protein</fullName>
    </submittedName>
</protein>
<evidence type="ECO:0000313" key="2">
    <source>
        <dbReference type="EMBL" id="GAA0184238.1"/>
    </source>
</evidence>
<comment type="caution">
    <text evidence="2">The sequence shown here is derived from an EMBL/GenBank/DDBJ whole genome shotgun (WGS) entry which is preliminary data.</text>
</comment>
<keyword evidence="3" id="KW-1185">Reference proteome</keyword>
<evidence type="ECO:0000256" key="1">
    <source>
        <dbReference type="SAM" id="MobiDB-lite"/>
    </source>
</evidence>
<feature type="compositionally biased region" description="Acidic residues" evidence="1">
    <location>
        <begin position="111"/>
        <end position="144"/>
    </location>
</feature>
<gene>
    <name evidence="2" type="ORF">LIER_31526</name>
</gene>
<proteinExistence type="predicted"/>
<dbReference type="AlphaFoldDB" id="A0AAV3RT47"/>
<sequence>MNIQISYLERIGPNSPLELYLCTTPTLKNWDVEDKKIKILGVHKYCGFGQAITSSYVNRPAKNCTPQEFIMFDPKQCPIQKIPEHKKYLEEKIMMFKKTIITMENRLRGIEEEESEEEDDENHDDDDDQEEDDQSEDRDEGDQEECGKTVKAGVDKKKLKKNEKPPAKKKDKSTRAAGKINFEDIEKAGTQKRTSPRVIAGNKCLDKTEFPGSKMTKSAVAFMENIEKAATQKEQVQGLCRQ</sequence>
<reference evidence="2 3" key="1">
    <citation type="submission" date="2024-01" db="EMBL/GenBank/DDBJ databases">
        <title>The complete chloroplast genome sequence of Lithospermum erythrorhizon: insights into the phylogenetic relationship among Boraginaceae species and the maternal lineages of purple gromwells.</title>
        <authorList>
            <person name="Okada T."/>
            <person name="Watanabe K."/>
        </authorList>
    </citation>
    <scope>NUCLEOTIDE SEQUENCE [LARGE SCALE GENOMIC DNA]</scope>
</reference>